<dbReference type="InterPro" id="IPR010562">
    <property type="entry name" value="Haemolymph_juvenile_hormone-bd"/>
</dbReference>
<dbReference type="Proteomes" id="UP000694920">
    <property type="component" value="Unplaced"/>
</dbReference>
<evidence type="ECO:0000313" key="2">
    <source>
        <dbReference type="Proteomes" id="UP000694920"/>
    </source>
</evidence>
<evidence type="ECO:0000256" key="1">
    <source>
        <dbReference type="SAM" id="SignalP"/>
    </source>
</evidence>
<dbReference type="PANTHER" id="PTHR11008:SF18">
    <property type="entry name" value="BCDNA.GH05536-RELATED"/>
    <property type="match status" value="1"/>
</dbReference>
<dbReference type="GO" id="GO:0005615">
    <property type="term" value="C:extracellular space"/>
    <property type="evidence" value="ECO:0007669"/>
    <property type="project" value="TreeGrafter"/>
</dbReference>
<keyword evidence="2" id="KW-1185">Reference proteome</keyword>
<dbReference type="KEGG" id="ccin:107272346"/>
<organism evidence="2 3">
    <name type="scientific">Cephus cinctus</name>
    <name type="common">Wheat stem sawfly</name>
    <dbReference type="NCBI Taxonomy" id="211228"/>
    <lineage>
        <taxon>Eukaryota</taxon>
        <taxon>Metazoa</taxon>
        <taxon>Ecdysozoa</taxon>
        <taxon>Arthropoda</taxon>
        <taxon>Hexapoda</taxon>
        <taxon>Insecta</taxon>
        <taxon>Pterygota</taxon>
        <taxon>Neoptera</taxon>
        <taxon>Endopterygota</taxon>
        <taxon>Hymenoptera</taxon>
        <taxon>Cephoidea</taxon>
        <taxon>Cephidae</taxon>
        <taxon>Cephus</taxon>
    </lineage>
</organism>
<dbReference type="Gene3D" id="3.15.10.30">
    <property type="entry name" value="Haemolymph juvenile hormone binding protein"/>
    <property type="match status" value="1"/>
</dbReference>
<dbReference type="AlphaFoldDB" id="A0AAJ7C905"/>
<dbReference type="PANTHER" id="PTHR11008">
    <property type="entry name" value="PROTEIN TAKEOUT-LIKE PROTEIN"/>
    <property type="match status" value="1"/>
</dbReference>
<dbReference type="SMART" id="SM00700">
    <property type="entry name" value="JHBP"/>
    <property type="match status" value="1"/>
</dbReference>
<name>A0AAJ7C905_CEPCN</name>
<dbReference type="RefSeq" id="XP_015604904.1">
    <property type="nucleotide sequence ID" value="XM_015749418.2"/>
</dbReference>
<accession>A0AAJ7C905</accession>
<gene>
    <name evidence="3" type="primary">LOC107272346</name>
</gene>
<feature type="chain" id="PRO_5042549260" evidence="1">
    <location>
        <begin position="24"/>
        <end position="251"/>
    </location>
</feature>
<proteinExistence type="predicted"/>
<reference evidence="3" key="1">
    <citation type="submission" date="2025-08" db="UniProtKB">
        <authorList>
            <consortium name="RefSeq"/>
        </authorList>
    </citation>
    <scope>IDENTIFICATION</scope>
</reference>
<sequence>MRSLNFLAAACAVLLLFFVAVQSDEDISLPKEVKSCRKSSNDYSSCLRLAIQESWPVFMKGIPELDLPTLDPYFISQEESTYENGAIKGKIVVKNARNYGLSKAQFLAVRPQLQNDYFRLEVDVEIPKVFIEGDYKAEGSLETFQMGGKGYFNISLEGVITTWNIEGPIVNDRWQVEHFTVLPEVNKMHVYFTDLFNGNENLNRAAMSFVNEYWSVLYHGMLPYVSKAWDEELTKLVNRMFSKISFSKTFP</sequence>
<evidence type="ECO:0000313" key="3">
    <source>
        <dbReference type="RefSeq" id="XP_015604904.1"/>
    </source>
</evidence>
<protein>
    <submittedName>
        <fullName evidence="3">Circadian clock-controlled protein</fullName>
    </submittedName>
</protein>
<feature type="signal peptide" evidence="1">
    <location>
        <begin position="1"/>
        <end position="23"/>
    </location>
</feature>
<dbReference type="Pfam" id="PF06585">
    <property type="entry name" value="JHBP"/>
    <property type="match status" value="1"/>
</dbReference>
<keyword evidence="1" id="KW-0732">Signal</keyword>
<dbReference type="InterPro" id="IPR038606">
    <property type="entry name" value="To_sf"/>
</dbReference>
<dbReference type="GeneID" id="107272346"/>